<evidence type="ECO:0000313" key="10">
    <source>
        <dbReference type="Proteomes" id="UP000245911"/>
    </source>
</evidence>
<dbReference type="InterPro" id="IPR005548">
    <property type="entry name" value="Cell_div_FtsQ/DivIB_C"/>
</dbReference>
<evidence type="ECO:0000256" key="4">
    <source>
        <dbReference type="ARBA" id="ARBA00022989"/>
    </source>
</evidence>
<dbReference type="Pfam" id="PF03799">
    <property type="entry name" value="FtsQ_DivIB_C"/>
    <property type="match status" value="1"/>
</dbReference>
<feature type="compositionally biased region" description="Low complexity" evidence="7">
    <location>
        <begin position="206"/>
        <end position="226"/>
    </location>
</feature>
<comment type="caution">
    <text evidence="9">The sequence shown here is derived from an EMBL/GenBank/DDBJ whole genome shotgun (WGS) entry which is preliminary data.</text>
</comment>
<keyword evidence="6" id="KW-0997">Cell inner membrane</keyword>
<evidence type="ECO:0000256" key="1">
    <source>
        <dbReference type="ARBA" id="ARBA00022475"/>
    </source>
</evidence>
<protein>
    <recommendedName>
        <fullName evidence="6">Cell division protein FtsQ</fullName>
    </recommendedName>
</protein>
<comment type="similarity">
    <text evidence="6">Belongs to the FtsQ/DivIB family. FtsQ subfamily.</text>
</comment>
<accession>A0A2T8HX28</accession>
<dbReference type="EMBL" id="QDKM01000002">
    <property type="protein sequence ID" value="PVH29912.1"/>
    <property type="molecule type" value="Genomic_DNA"/>
</dbReference>
<feature type="compositionally biased region" description="Basic and acidic residues" evidence="7">
    <location>
        <begin position="1"/>
        <end position="19"/>
    </location>
</feature>
<proteinExistence type="inferred from homology"/>
<dbReference type="GO" id="GO:0005886">
    <property type="term" value="C:plasma membrane"/>
    <property type="evidence" value="ECO:0007669"/>
    <property type="project" value="UniProtKB-SubCell"/>
</dbReference>
<evidence type="ECO:0000256" key="3">
    <source>
        <dbReference type="ARBA" id="ARBA00022692"/>
    </source>
</evidence>
<sequence>MSTVIRDRNLTPPLTRREAQPFGQSFAQPYGQVGRQAAAGQMAEPGAGPAGYSTGQDTAPPVGQAGGHSGGHSGGQAGGQGAWQWPGARDGAPQKLRHNPMPRQWDWPDPLEVAPPQVTPRSPQTPEVVPHAARWQCDPLPCWPLLGDGEGGDLVADFDPADAGRDEGDDGGATDLLDQGAIPSALYTPQGSTQGARMRPQARGLSDAPAPDAATQPAAQAWPAQSWGQASVQGVASHSMGQSMGQSMGAQQAAQSWAAMSVFPEEMHQQVDPSPSRTMYRLNRLWLTPMVRHFVRVGLPILLSFGLAIGWVADETRRADLVAGLSSLRMTLENQPMFQVSEINVESRSPEIAQGVAQMLDITFPISSWQLDLEALRDRAEALDAVDSASLQVRAGVLEVVIEERMPAMIWRNGGVLDLVDAGGHRVARLATRAARPDLPLIAGQGATAVIDEAHALWAAASPLHERLRGLVRIGERRWDVVLDRDQRIMLPARGAVAALEQVLALDMAENLLSLDVQVVDLRNPTRPTLRLSSEAIAALYENRQDTSGAQNR</sequence>
<organism evidence="9 10">
    <name type="scientific">Pararhodobacter oceanensis</name>
    <dbReference type="NCBI Taxonomy" id="2172121"/>
    <lineage>
        <taxon>Bacteria</taxon>
        <taxon>Pseudomonadati</taxon>
        <taxon>Pseudomonadota</taxon>
        <taxon>Alphaproteobacteria</taxon>
        <taxon>Rhodobacterales</taxon>
        <taxon>Paracoccaceae</taxon>
        <taxon>Pararhodobacter</taxon>
    </lineage>
</organism>
<keyword evidence="2 6" id="KW-0132">Cell division</keyword>
<feature type="region of interest" description="Disordered" evidence="7">
    <location>
        <begin position="157"/>
        <end position="226"/>
    </location>
</feature>
<keyword evidence="10" id="KW-1185">Reference proteome</keyword>
<feature type="compositionally biased region" description="Gly residues" evidence="7">
    <location>
        <begin position="64"/>
        <end position="81"/>
    </location>
</feature>
<name>A0A2T8HX28_9RHOB</name>
<evidence type="ECO:0000256" key="6">
    <source>
        <dbReference type="HAMAP-Rule" id="MF_00911"/>
    </source>
</evidence>
<dbReference type="Proteomes" id="UP000245911">
    <property type="component" value="Unassembled WGS sequence"/>
</dbReference>
<gene>
    <name evidence="6" type="primary">ftsQ</name>
    <name evidence="9" type="ORF">DDE20_07405</name>
</gene>
<dbReference type="GO" id="GO:0043093">
    <property type="term" value="P:FtsZ-dependent cytokinesis"/>
    <property type="evidence" value="ECO:0007669"/>
    <property type="project" value="UniProtKB-UniRule"/>
</dbReference>
<dbReference type="AlphaFoldDB" id="A0A2T8HX28"/>
<evidence type="ECO:0000256" key="7">
    <source>
        <dbReference type="SAM" id="MobiDB-lite"/>
    </source>
</evidence>
<evidence type="ECO:0000256" key="2">
    <source>
        <dbReference type="ARBA" id="ARBA00022618"/>
    </source>
</evidence>
<keyword evidence="1 6" id="KW-1003">Cell membrane</keyword>
<comment type="subcellular location">
    <subcellularLocation>
        <location evidence="6">Cell inner membrane</location>
        <topology evidence="6">Single-pass type II membrane protein</topology>
    </subcellularLocation>
    <text evidence="6">Localizes to the division septum.</text>
</comment>
<dbReference type="GO" id="GO:0090529">
    <property type="term" value="P:cell septum assembly"/>
    <property type="evidence" value="ECO:0007669"/>
    <property type="project" value="InterPro"/>
</dbReference>
<evidence type="ECO:0000256" key="5">
    <source>
        <dbReference type="ARBA" id="ARBA00023306"/>
    </source>
</evidence>
<evidence type="ECO:0000259" key="8">
    <source>
        <dbReference type="Pfam" id="PF03799"/>
    </source>
</evidence>
<keyword evidence="6" id="KW-0472">Membrane</keyword>
<dbReference type="HAMAP" id="MF_00911">
    <property type="entry name" value="FtsQ_subfam"/>
    <property type="match status" value="1"/>
</dbReference>
<keyword evidence="4 6" id="KW-1133">Transmembrane helix</keyword>
<comment type="function">
    <text evidence="6">Essential cell division protein.</text>
</comment>
<dbReference type="InterPro" id="IPR026579">
    <property type="entry name" value="FtsQ"/>
</dbReference>
<evidence type="ECO:0000313" key="9">
    <source>
        <dbReference type="EMBL" id="PVH29912.1"/>
    </source>
</evidence>
<reference evidence="9 10" key="1">
    <citation type="submission" date="2018-04" db="EMBL/GenBank/DDBJ databases">
        <title>Pararhodobacter oceanense sp. nov., isolated from marine intertidal sediment.</title>
        <authorList>
            <person name="Wang X.-L."/>
            <person name="Du Z.-J."/>
        </authorList>
    </citation>
    <scope>NUCLEOTIDE SEQUENCE [LARGE SCALE GENOMIC DNA]</scope>
    <source>
        <strain evidence="9 10">AM505</strain>
    </source>
</reference>
<feature type="domain" description="Cell division protein FtsQ/DivIB C-terminal" evidence="8">
    <location>
        <begin position="410"/>
        <end position="523"/>
    </location>
</feature>
<dbReference type="GO" id="GO:0032153">
    <property type="term" value="C:cell division site"/>
    <property type="evidence" value="ECO:0007669"/>
    <property type="project" value="UniProtKB-UniRule"/>
</dbReference>
<keyword evidence="3 6" id="KW-0812">Transmembrane</keyword>
<keyword evidence="5 6" id="KW-0131">Cell cycle</keyword>
<feature type="region of interest" description="Disordered" evidence="7">
    <location>
        <begin position="1"/>
        <end position="126"/>
    </location>
</feature>